<keyword evidence="6" id="KW-0547">Nucleotide-binding</keyword>
<dbReference type="Pfam" id="PF12627">
    <property type="entry name" value="PolyA_pol_RNAbd"/>
    <property type="match status" value="1"/>
</dbReference>
<dbReference type="InterPro" id="IPR043519">
    <property type="entry name" value="NT_sf"/>
</dbReference>
<feature type="domain" description="Poly A polymerase head" evidence="12">
    <location>
        <begin position="16"/>
        <end position="135"/>
    </location>
</feature>
<evidence type="ECO:0000256" key="6">
    <source>
        <dbReference type="ARBA" id="ARBA00022741"/>
    </source>
</evidence>
<evidence type="ECO:0000256" key="5">
    <source>
        <dbReference type="ARBA" id="ARBA00022723"/>
    </source>
</evidence>
<keyword evidence="9" id="KW-0460">Magnesium</keyword>
<evidence type="ECO:0000256" key="9">
    <source>
        <dbReference type="ARBA" id="ARBA00022842"/>
    </source>
</evidence>
<comment type="cofactor">
    <cofactor evidence="1">
        <name>Mg(2+)</name>
        <dbReference type="ChEBI" id="CHEBI:18420"/>
    </cofactor>
</comment>
<keyword evidence="4" id="KW-0548">Nucleotidyltransferase</keyword>
<reference evidence="15 16" key="2">
    <citation type="submission" date="2016-08" db="EMBL/GenBank/DDBJ databases">
        <title>Orenia metallireducens sp. nov. strain Z6, a Novel Metal-reducing Firmicute from the Deep Subsurface.</title>
        <authorList>
            <person name="Maxim B.I."/>
            <person name="Kenneth K."/>
            <person name="Flynn T.M."/>
            <person name="Oloughlin E.J."/>
            <person name="Locke R.A."/>
            <person name="Weber J.R."/>
            <person name="Egan S.M."/>
            <person name="Mackie R.I."/>
            <person name="Cann I.K."/>
        </authorList>
    </citation>
    <scope>NUCLEOTIDE SEQUENCE [LARGE SCALE GENOMIC DNA]</scope>
    <source>
        <strain evidence="15 16">Z6</strain>
    </source>
</reference>
<dbReference type="GO" id="GO:0046872">
    <property type="term" value="F:metal ion binding"/>
    <property type="evidence" value="ECO:0007669"/>
    <property type="project" value="UniProtKB-KW"/>
</dbReference>
<feature type="domain" description="HD" evidence="13">
    <location>
        <begin position="244"/>
        <end position="342"/>
    </location>
</feature>
<comment type="similarity">
    <text evidence="11">Belongs to the tRNA nucleotidyltransferase/poly(A) polymerase family.</text>
</comment>
<evidence type="ECO:0000256" key="4">
    <source>
        <dbReference type="ARBA" id="ARBA00022695"/>
    </source>
</evidence>
<evidence type="ECO:0000259" key="14">
    <source>
        <dbReference type="Pfam" id="PF12627"/>
    </source>
</evidence>
<organism evidence="15 16">
    <name type="scientific">Orenia metallireducens</name>
    <dbReference type="NCBI Taxonomy" id="1413210"/>
    <lineage>
        <taxon>Bacteria</taxon>
        <taxon>Bacillati</taxon>
        <taxon>Bacillota</taxon>
        <taxon>Clostridia</taxon>
        <taxon>Halanaerobiales</taxon>
        <taxon>Halobacteroidaceae</taxon>
        <taxon>Orenia</taxon>
    </lineage>
</organism>
<dbReference type="SUPFAM" id="SSF81301">
    <property type="entry name" value="Nucleotidyltransferase"/>
    <property type="match status" value="1"/>
</dbReference>
<dbReference type="InterPro" id="IPR003607">
    <property type="entry name" value="HD/PDEase_dom"/>
</dbReference>
<evidence type="ECO:0008006" key="17">
    <source>
        <dbReference type="Google" id="ProtNLM"/>
    </source>
</evidence>
<accession>A0A1C0A901</accession>
<evidence type="ECO:0000256" key="8">
    <source>
        <dbReference type="ARBA" id="ARBA00022840"/>
    </source>
</evidence>
<dbReference type="InterPro" id="IPR006674">
    <property type="entry name" value="HD_domain"/>
</dbReference>
<dbReference type="GO" id="GO:0005524">
    <property type="term" value="F:ATP binding"/>
    <property type="evidence" value="ECO:0007669"/>
    <property type="project" value="UniProtKB-KW"/>
</dbReference>
<dbReference type="Gene3D" id="3.30.460.10">
    <property type="entry name" value="Beta Polymerase, domain 2"/>
    <property type="match status" value="1"/>
</dbReference>
<evidence type="ECO:0000256" key="11">
    <source>
        <dbReference type="RuleBase" id="RU003953"/>
    </source>
</evidence>
<dbReference type="Pfam" id="PF01743">
    <property type="entry name" value="PolyA_pol"/>
    <property type="match status" value="1"/>
</dbReference>
<evidence type="ECO:0000256" key="7">
    <source>
        <dbReference type="ARBA" id="ARBA00022800"/>
    </source>
</evidence>
<keyword evidence="5" id="KW-0479">Metal-binding</keyword>
<comment type="caution">
    <text evidence="15">The sequence shown here is derived from an EMBL/GenBank/DDBJ whole genome shotgun (WGS) entry which is preliminary data.</text>
</comment>
<name>A0A1C0A901_9FIRM</name>
<evidence type="ECO:0000259" key="12">
    <source>
        <dbReference type="Pfam" id="PF01743"/>
    </source>
</evidence>
<evidence type="ECO:0000256" key="2">
    <source>
        <dbReference type="ARBA" id="ARBA00022679"/>
    </source>
</evidence>
<dbReference type="EMBL" id="LWDV01000009">
    <property type="protein sequence ID" value="OCL26712.1"/>
    <property type="molecule type" value="Genomic_DNA"/>
</dbReference>
<dbReference type="CDD" id="cd00077">
    <property type="entry name" value="HDc"/>
    <property type="match status" value="1"/>
</dbReference>
<dbReference type="Pfam" id="PF01966">
    <property type="entry name" value="HD"/>
    <property type="match status" value="1"/>
</dbReference>
<sequence length="433" mass="50054">MLKSIFKDIRTIGGQAYIVGGYVRDKLLGLDSKDIDIEVYQISPQELEGILANYGEFRLVGKSYPIYLLGEYEFSFPQQIIEGRQKKKLIADPAMSVEEATSRRDLTINSILYDPLDDKIIDIYGGREDLKREIIAYVNRDTFQQDPLRILRVAQFKARFEFEVDKETEELCKNLILELKKIAKERIFIEIEKMLLKAKNPSIAFRWMKKVGILADFFPEIEQLSEIEQGEKYHPEGSVFEHTMLALDVLPIEERNITLMLAVLYHDVGKAYIQVKQSGDRIHFYGHEQAGADRVEEFLNKITDNKQLIEKVKKLVKYHMRPLNLRKHLSKKAIRKLATQIDIPQLLKLHQADVLGRGMQVDISYIDNIMEVYNEVKDEIKPLVMGRHLIDLGVEPSKRLGVLLKEIYQAQLDGKFSDLVGGLEYAKDILNLK</sequence>
<evidence type="ECO:0000256" key="10">
    <source>
        <dbReference type="ARBA" id="ARBA00022884"/>
    </source>
</evidence>
<keyword evidence="8" id="KW-0067">ATP-binding</keyword>
<evidence type="ECO:0000256" key="1">
    <source>
        <dbReference type="ARBA" id="ARBA00001946"/>
    </source>
</evidence>
<evidence type="ECO:0000313" key="15">
    <source>
        <dbReference type="EMBL" id="OCL26712.1"/>
    </source>
</evidence>
<dbReference type="InterPro" id="IPR002646">
    <property type="entry name" value="PolA_pol_head_dom"/>
</dbReference>
<evidence type="ECO:0000256" key="3">
    <source>
        <dbReference type="ARBA" id="ARBA00022694"/>
    </source>
</evidence>
<keyword evidence="2 11" id="KW-0808">Transferase</keyword>
<dbReference type="AlphaFoldDB" id="A0A1C0A901"/>
<dbReference type="GO" id="GO:0008033">
    <property type="term" value="P:tRNA processing"/>
    <property type="evidence" value="ECO:0007669"/>
    <property type="project" value="UniProtKB-KW"/>
</dbReference>
<dbReference type="RefSeq" id="WP_068718813.1">
    <property type="nucleotide sequence ID" value="NZ_LWDV01000009.1"/>
</dbReference>
<gene>
    <name evidence="15" type="ORF">U472_12120</name>
</gene>
<dbReference type="InterPro" id="IPR050124">
    <property type="entry name" value="tRNA_CCA-adding_enzyme"/>
</dbReference>
<dbReference type="CDD" id="cd05398">
    <property type="entry name" value="NT_ClassII-CCAase"/>
    <property type="match status" value="1"/>
</dbReference>
<dbReference type="PANTHER" id="PTHR47545:SF1">
    <property type="entry name" value="MULTIFUNCTIONAL CCA PROTEIN"/>
    <property type="match status" value="1"/>
</dbReference>
<dbReference type="InterPro" id="IPR032828">
    <property type="entry name" value="PolyA_RNA-bd"/>
</dbReference>
<dbReference type="GO" id="GO:0042245">
    <property type="term" value="P:RNA repair"/>
    <property type="evidence" value="ECO:0007669"/>
    <property type="project" value="UniProtKB-KW"/>
</dbReference>
<keyword evidence="10 11" id="KW-0694">RNA-binding</keyword>
<evidence type="ECO:0000313" key="16">
    <source>
        <dbReference type="Proteomes" id="UP000093514"/>
    </source>
</evidence>
<dbReference type="OrthoDB" id="9805698at2"/>
<proteinExistence type="inferred from homology"/>
<reference evidence="16" key="1">
    <citation type="submission" date="2016-07" db="EMBL/GenBank/DDBJ databases">
        <authorList>
            <person name="Florea S."/>
            <person name="Webb J.S."/>
            <person name="Jaromczyk J."/>
            <person name="Schardl C.L."/>
        </authorList>
    </citation>
    <scope>NUCLEOTIDE SEQUENCE [LARGE SCALE GENOMIC DNA]</scope>
    <source>
        <strain evidence="16">Z6</strain>
    </source>
</reference>
<dbReference type="GO" id="GO:0016779">
    <property type="term" value="F:nucleotidyltransferase activity"/>
    <property type="evidence" value="ECO:0007669"/>
    <property type="project" value="UniProtKB-KW"/>
</dbReference>
<dbReference type="PANTHER" id="PTHR47545">
    <property type="entry name" value="MULTIFUNCTIONAL CCA PROTEIN"/>
    <property type="match status" value="1"/>
</dbReference>
<protein>
    <recommendedName>
        <fullName evidence="17">tRNA nucleotidyltransferase (CCA-adding enzyme)</fullName>
    </recommendedName>
</protein>
<evidence type="ECO:0000259" key="13">
    <source>
        <dbReference type="Pfam" id="PF01966"/>
    </source>
</evidence>
<dbReference type="SUPFAM" id="SSF81891">
    <property type="entry name" value="Poly A polymerase C-terminal region-like"/>
    <property type="match status" value="1"/>
</dbReference>
<dbReference type="GO" id="GO:0003723">
    <property type="term" value="F:RNA binding"/>
    <property type="evidence" value="ECO:0007669"/>
    <property type="project" value="UniProtKB-KW"/>
</dbReference>
<feature type="domain" description="tRNA nucleotidyltransferase/poly(A) polymerase RNA and SrmB- binding" evidence="14">
    <location>
        <begin position="162"/>
        <end position="222"/>
    </location>
</feature>
<keyword evidence="3" id="KW-0819">tRNA processing</keyword>
<keyword evidence="7" id="KW-0692">RNA repair</keyword>
<dbReference type="Gene3D" id="1.10.3090.10">
    <property type="entry name" value="cca-adding enzyme, domain 2"/>
    <property type="match status" value="1"/>
</dbReference>
<dbReference type="Proteomes" id="UP000093514">
    <property type="component" value="Unassembled WGS sequence"/>
</dbReference>
<keyword evidence="16" id="KW-1185">Reference proteome</keyword>